<evidence type="ECO:0000256" key="6">
    <source>
        <dbReference type="RuleBase" id="RU000489"/>
    </source>
</evidence>
<dbReference type="InterPro" id="IPR011583">
    <property type="entry name" value="Chitinase_II/V-like_cat"/>
</dbReference>
<dbReference type="InterPro" id="IPR017853">
    <property type="entry name" value="GH"/>
</dbReference>
<dbReference type="InterPro" id="IPR002557">
    <property type="entry name" value="Chitin-bd_dom"/>
</dbReference>
<dbReference type="eggNOG" id="KOG2806">
    <property type="taxonomic scope" value="Eukaryota"/>
</dbReference>
<dbReference type="InterPro" id="IPR001579">
    <property type="entry name" value="Glyco_hydro_18_chit_AS"/>
</dbReference>
<dbReference type="Gene3D" id="3.10.50.10">
    <property type="match status" value="1"/>
</dbReference>
<keyword evidence="8" id="KW-0732">Signal</keyword>
<dbReference type="GO" id="GO:0004568">
    <property type="term" value="F:chitinase activity"/>
    <property type="evidence" value="ECO:0007669"/>
    <property type="project" value="TreeGrafter"/>
</dbReference>
<dbReference type="PANTHER" id="PTHR11177">
    <property type="entry name" value="CHITINASE"/>
    <property type="match status" value="1"/>
</dbReference>
<feature type="domain" description="Chitin-binding type-2" evidence="9">
    <location>
        <begin position="313"/>
        <end position="370"/>
    </location>
</feature>
<feature type="region of interest" description="Disordered" evidence="7">
    <location>
        <begin position="869"/>
        <end position="916"/>
    </location>
</feature>
<feature type="region of interest" description="Disordered" evidence="7">
    <location>
        <begin position="372"/>
        <end position="401"/>
    </location>
</feature>
<dbReference type="Pfam" id="PF00704">
    <property type="entry name" value="Glyco_hydro_18"/>
    <property type="match status" value="1"/>
</dbReference>
<dbReference type="Proteomes" id="UP000266841">
    <property type="component" value="Unassembled WGS sequence"/>
</dbReference>
<dbReference type="InterPro" id="IPR050314">
    <property type="entry name" value="Glycosyl_Hydrlase_18"/>
</dbReference>
<dbReference type="SUPFAM" id="SSF57625">
    <property type="entry name" value="Invertebrate chitin-binding proteins"/>
    <property type="match status" value="1"/>
</dbReference>
<dbReference type="Pfam" id="PF01607">
    <property type="entry name" value="CBM_14"/>
    <property type="match status" value="1"/>
</dbReference>
<evidence type="ECO:0000256" key="5">
    <source>
        <dbReference type="ARBA" id="ARBA00023295"/>
    </source>
</evidence>
<dbReference type="InterPro" id="IPR004302">
    <property type="entry name" value="Cellulose/chitin-bd_N"/>
</dbReference>
<keyword evidence="2" id="KW-0147">Chitin-binding</keyword>
<feature type="compositionally biased region" description="Pro residues" evidence="7">
    <location>
        <begin position="903"/>
        <end position="915"/>
    </location>
</feature>
<dbReference type="SMART" id="SM00636">
    <property type="entry name" value="Glyco_18"/>
    <property type="match status" value="1"/>
</dbReference>
<reference evidence="11 12" key="1">
    <citation type="journal article" date="2012" name="Genome Biol.">
        <title>Genome and low-iron response of an oceanic diatom adapted to chronic iron limitation.</title>
        <authorList>
            <person name="Lommer M."/>
            <person name="Specht M."/>
            <person name="Roy A.S."/>
            <person name="Kraemer L."/>
            <person name="Andreson R."/>
            <person name="Gutowska M.A."/>
            <person name="Wolf J."/>
            <person name="Bergner S.V."/>
            <person name="Schilhabel M.B."/>
            <person name="Klostermeier U.C."/>
            <person name="Beiko R.G."/>
            <person name="Rosenstiel P."/>
            <person name="Hippler M."/>
            <person name="Laroche J."/>
        </authorList>
    </citation>
    <scope>NUCLEOTIDE SEQUENCE [LARGE SCALE GENOMIC DNA]</scope>
    <source>
        <strain evidence="11 12">CCMP1005</strain>
    </source>
</reference>
<evidence type="ECO:0000256" key="4">
    <source>
        <dbReference type="ARBA" id="ARBA00023157"/>
    </source>
</evidence>
<dbReference type="Pfam" id="PF03067">
    <property type="entry name" value="LPMO_10"/>
    <property type="match status" value="1"/>
</dbReference>
<dbReference type="SUPFAM" id="SSF54556">
    <property type="entry name" value="Chitinase insertion domain"/>
    <property type="match status" value="1"/>
</dbReference>
<evidence type="ECO:0000256" key="7">
    <source>
        <dbReference type="SAM" id="MobiDB-lite"/>
    </source>
</evidence>
<evidence type="ECO:0000256" key="2">
    <source>
        <dbReference type="ARBA" id="ARBA00022669"/>
    </source>
</evidence>
<protein>
    <submittedName>
        <fullName evidence="11">Uncharacterized protein</fullName>
    </submittedName>
</protein>
<comment type="caution">
    <text evidence="11">The sequence shown here is derived from an EMBL/GenBank/DDBJ whole genome shotgun (WGS) entry which is preliminary data.</text>
</comment>
<feature type="signal peptide" evidence="8">
    <location>
        <begin position="1"/>
        <end position="30"/>
    </location>
</feature>
<dbReference type="InterPro" id="IPR029070">
    <property type="entry name" value="Chitinase_insertion_sf"/>
</dbReference>
<accession>K0RWE9</accession>
<dbReference type="InterPro" id="IPR036508">
    <property type="entry name" value="Chitin-bd_dom_sf"/>
</dbReference>
<evidence type="ECO:0000313" key="12">
    <source>
        <dbReference type="Proteomes" id="UP000266841"/>
    </source>
</evidence>
<name>K0RWE9_THAOC</name>
<dbReference type="PROSITE" id="PS01095">
    <property type="entry name" value="GH18_1"/>
    <property type="match status" value="1"/>
</dbReference>
<dbReference type="GO" id="GO:0006032">
    <property type="term" value="P:chitin catabolic process"/>
    <property type="evidence" value="ECO:0007669"/>
    <property type="project" value="TreeGrafter"/>
</dbReference>
<dbReference type="Gene3D" id="3.20.20.80">
    <property type="entry name" value="Glycosidases"/>
    <property type="match status" value="1"/>
</dbReference>
<evidence type="ECO:0000256" key="8">
    <source>
        <dbReference type="SAM" id="SignalP"/>
    </source>
</evidence>
<keyword evidence="5 6" id="KW-0326">Glycosidase</keyword>
<dbReference type="SUPFAM" id="SSF51445">
    <property type="entry name" value="(Trans)glycosidases"/>
    <property type="match status" value="1"/>
</dbReference>
<dbReference type="PANTHER" id="PTHR11177:SF317">
    <property type="entry name" value="CHITINASE 12-RELATED"/>
    <property type="match status" value="1"/>
</dbReference>
<proteinExistence type="inferred from homology"/>
<dbReference type="Gene3D" id="2.170.140.10">
    <property type="entry name" value="Chitin binding domain"/>
    <property type="match status" value="1"/>
</dbReference>
<sequence>MADNGGMSKRTCPRLLVISISLLASRQANGHGYLQTPRSRNLVAFQDKEYEFPTSSDPEPEDCPHCLNRGGTLAQCGLVLNERTGDVPLKRNYDLPLNHDGKFMPTNIQGVYREGSTIEVEFMVTTHHKGHVEMRACPIIAKRSSAEGSRAASGMGMPVPTAECFQKFKLKFIRDEEYGAPQDPAYPERGYLTPASNAKYVQPIPGEIPVLGAYYKMYFELPEGLSGDVGYADMNWPDDWGQDVNLYPGLPDCGEVPPDGNGVPEQIKVTSDSTSNSLSQDELFEQGFIIMPEPENEVEENELVPFLAESDEKKNCKDDSYNYFEATSDCTGYIYCMRGVPNEPTPCAEGMLYSQSLQRCDWETSVKCEGAEDELLDEDGNPKPTKSPTARPTQPPNSLLDWDPSVIDRGYSKTIIGYFASWQWYDRQGLAAPINMDFTKITRANFAFFQITEGGDIYGTDNWADPITLFGYYDWLSEEGTVPEYCSWDEPGEPPNCSAHKYEEGLIYLAHKAGAEVYPSIGGWSLSDPFPVMAANAQARARFASQCIDLIKSYNFDGIDLDWEYPGYEPHSGTPDDTINFNLLLDDVRAALDELEVETGKFYGLTAALPCGPSIIDNQDIEHVSMRLTELNLMTYDFHGSWNENTGVNAPLYDQEGSEEFSVHGCVANWFQGGATKEKINIGFPFYGRSFIGAKNLYEKHDGNDESTWHMDEGVPQYYNIMDKMNEMTTYRDEQTMTEVAYSATGMVSYDDERAICDKTEYAMVHNLLTPSLYDIQDLSTPLLDAANAKLRDPSLDCISIAELKSHSISGTDGPADQFESYYPDFGNSICQSGDVLEVESMKSSDVFGNVHDCCLRHFSWNQNCVADSPVKESDGSTVEVEQVVPTPPPTRKPVSLSTRPPSSEPSPSTRPPTWMPSWKPAFVEPLAQEKPIDSLDTNSRESRYYPLFDGVFTVCENTGPIPSWISESSLRYSKTECCRNFAFPQDYDKCMDYSDSPPILGGDTVFFPNFRAEMCVNSETEEAPSYMSGTYFEKSNYRCCSKFFSRNAQSLQKCESSTI</sequence>
<dbReference type="GO" id="GO:0005975">
    <property type="term" value="P:carbohydrate metabolic process"/>
    <property type="evidence" value="ECO:0007669"/>
    <property type="project" value="InterPro"/>
</dbReference>
<evidence type="ECO:0000313" key="11">
    <source>
        <dbReference type="EMBL" id="EJK56729.1"/>
    </source>
</evidence>
<keyword evidence="3 6" id="KW-0378">Hydrolase</keyword>
<feature type="domain" description="GH18" evidence="10">
    <location>
        <begin position="413"/>
        <end position="794"/>
    </location>
</feature>
<feature type="chain" id="PRO_5003836566" evidence="8">
    <location>
        <begin position="31"/>
        <end position="1060"/>
    </location>
</feature>
<dbReference type="GO" id="GO:0005576">
    <property type="term" value="C:extracellular region"/>
    <property type="evidence" value="ECO:0007669"/>
    <property type="project" value="InterPro"/>
</dbReference>
<evidence type="ECO:0000256" key="3">
    <source>
        <dbReference type="ARBA" id="ARBA00022801"/>
    </source>
</evidence>
<comment type="similarity">
    <text evidence="1">Belongs to the glycosyl hydrolase 18 family. Chitinase class II subfamily.</text>
</comment>
<evidence type="ECO:0000259" key="10">
    <source>
        <dbReference type="PROSITE" id="PS51910"/>
    </source>
</evidence>
<evidence type="ECO:0000259" key="9">
    <source>
        <dbReference type="PROSITE" id="PS50940"/>
    </source>
</evidence>
<gene>
    <name evidence="11" type="ORF">THAOC_23333</name>
</gene>
<dbReference type="OrthoDB" id="70885at2759"/>
<keyword evidence="12" id="KW-1185">Reference proteome</keyword>
<dbReference type="SMART" id="SM00494">
    <property type="entry name" value="ChtBD2"/>
    <property type="match status" value="1"/>
</dbReference>
<dbReference type="GO" id="GO:0008061">
    <property type="term" value="F:chitin binding"/>
    <property type="evidence" value="ECO:0007669"/>
    <property type="project" value="UniProtKB-KW"/>
</dbReference>
<dbReference type="AlphaFoldDB" id="K0RWE9"/>
<dbReference type="PROSITE" id="PS51910">
    <property type="entry name" value="GH18_2"/>
    <property type="match status" value="1"/>
</dbReference>
<organism evidence="11 12">
    <name type="scientific">Thalassiosira oceanica</name>
    <name type="common">Marine diatom</name>
    <dbReference type="NCBI Taxonomy" id="159749"/>
    <lineage>
        <taxon>Eukaryota</taxon>
        <taxon>Sar</taxon>
        <taxon>Stramenopiles</taxon>
        <taxon>Ochrophyta</taxon>
        <taxon>Bacillariophyta</taxon>
        <taxon>Coscinodiscophyceae</taxon>
        <taxon>Thalassiosirophycidae</taxon>
        <taxon>Thalassiosirales</taxon>
        <taxon>Thalassiosiraceae</taxon>
        <taxon>Thalassiosira</taxon>
    </lineage>
</organism>
<dbReference type="PROSITE" id="PS50940">
    <property type="entry name" value="CHIT_BIND_II"/>
    <property type="match status" value="1"/>
</dbReference>
<keyword evidence="4" id="KW-1015">Disulfide bond</keyword>
<dbReference type="InterPro" id="IPR001223">
    <property type="entry name" value="Glyco_hydro18_cat"/>
</dbReference>
<evidence type="ECO:0000256" key="1">
    <source>
        <dbReference type="ARBA" id="ARBA00009121"/>
    </source>
</evidence>
<dbReference type="EMBL" id="AGNL01030724">
    <property type="protein sequence ID" value="EJK56729.1"/>
    <property type="molecule type" value="Genomic_DNA"/>
</dbReference>